<dbReference type="EMBL" id="JACBZD010000001">
    <property type="protein sequence ID" value="NYI06082.1"/>
    <property type="molecule type" value="Genomic_DNA"/>
</dbReference>
<organism evidence="2 3">
    <name type="scientific">Allostreptomyces psammosilenae</name>
    <dbReference type="NCBI Taxonomy" id="1892865"/>
    <lineage>
        <taxon>Bacteria</taxon>
        <taxon>Bacillati</taxon>
        <taxon>Actinomycetota</taxon>
        <taxon>Actinomycetes</taxon>
        <taxon>Kitasatosporales</taxon>
        <taxon>Streptomycetaceae</taxon>
        <taxon>Allostreptomyces</taxon>
    </lineage>
</organism>
<dbReference type="Proteomes" id="UP000567795">
    <property type="component" value="Unassembled WGS sequence"/>
</dbReference>
<comment type="caution">
    <text evidence="2">The sequence shown here is derived from an EMBL/GenBank/DDBJ whole genome shotgun (WGS) entry which is preliminary data.</text>
</comment>
<dbReference type="InterPro" id="IPR021122">
    <property type="entry name" value="RNA_ligase_dom_REL/Rnl2"/>
</dbReference>
<evidence type="ECO:0000313" key="2">
    <source>
        <dbReference type="EMBL" id="NYI06082.1"/>
    </source>
</evidence>
<evidence type="ECO:0000313" key="3">
    <source>
        <dbReference type="Proteomes" id="UP000567795"/>
    </source>
</evidence>
<keyword evidence="3" id="KW-1185">Reference proteome</keyword>
<reference evidence="2 3" key="1">
    <citation type="submission" date="2020-07" db="EMBL/GenBank/DDBJ databases">
        <title>Sequencing the genomes of 1000 actinobacteria strains.</title>
        <authorList>
            <person name="Klenk H.-P."/>
        </authorList>
    </citation>
    <scope>NUCLEOTIDE SEQUENCE [LARGE SCALE GENOMIC DNA]</scope>
    <source>
        <strain evidence="2 3">DSM 42178</strain>
    </source>
</reference>
<dbReference type="AlphaFoldDB" id="A0A853A6I0"/>
<sequence>MSEFVAWPKTPRLFRDITITEKIDGTNAAVRFTPGMECSLYAFESLPHGNDVCWIDGRVWHIGAQSRKRLIYPDADNFGFARWVFGNAAELISLLGEGLHFGEWWGQGIQRGYDVGRRFSLFNTDKFGHLKGNFVGGVRVGAVPVLYKGPFSTDAIENALVDLSFYGSQAAPGFANPEGVCVFHHASRQIFKVTLDDNDANKWEVKS</sequence>
<gene>
    <name evidence="2" type="ORF">FHU37_003025</name>
</gene>
<protein>
    <recommendedName>
        <fullName evidence="1">RNA ligase domain-containing protein</fullName>
    </recommendedName>
</protein>
<dbReference type="SUPFAM" id="SSF56091">
    <property type="entry name" value="DNA ligase/mRNA capping enzyme, catalytic domain"/>
    <property type="match status" value="1"/>
</dbReference>
<dbReference type="RefSeq" id="WP_179814715.1">
    <property type="nucleotide sequence ID" value="NZ_JACBZD010000001.1"/>
</dbReference>
<name>A0A853A6I0_9ACTN</name>
<dbReference type="Pfam" id="PF09414">
    <property type="entry name" value="RNA_ligase"/>
    <property type="match status" value="1"/>
</dbReference>
<proteinExistence type="predicted"/>
<accession>A0A853A6I0</accession>
<evidence type="ECO:0000259" key="1">
    <source>
        <dbReference type="Pfam" id="PF09414"/>
    </source>
</evidence>
<feature type="domain" description="RNA ligase" evidence="1">
    <location>
        <begin position="16"/>
        <end position="193"/>
    </location>
</feature>